<evidence type="ECO:0000256" key="1">
    <source>
        <dbReference type="SAM" id="MobiDB-lite"/>
    </source>
</evidence>
<comment type="caution">
    <text evidence="3">The sequence shown here is derived from an EMBL/GenBank/DDBJ whole genome shotgun (WGS) entry which is preliminary data.</text>
</comment>
<evidence type="ECO:0000259" key="2">
    <source>
        <dbReference type="Pfam" id="PF20636"/>
    </source>
</evidence>
<dbReference type="AlphaFoldDB" id="A0A9W8HR72"/>
<evidence type="ECO:0000313" key="3">
    <source>
        <dbReference type="EMBL" id="KAJ2787187.1"/>
    </source>
</evidence>
<feature type="region of interest" description="Disordered" evidence="1">
    <location>
        <begin position="36"/>
        <end position="66"/>
    </location>
</feature>
<dbReference type="OrthoDB" id="197400at2759"/>
<dbReference type="InterPro" id="IPR049481">
    <property type="entry name" value="SMN_G2-BD"/>
</dbReference>
<accession>A0A9W8HR72</accession>
<feature type="domain" description="Survival Motor Neuron Gemin2-binding" evidence="2">
    <location>
        <begin position="69"/>
        <end position="90"/>
    </location>
</feature>
<organism evidence="3 4">
    <name type="scientific">Coemansia interrupta</name>
    <dbReference type="NCBI Taxonomy" id="1126814"/>
    <lineage>
        <taxon>Eukaryota</taxon>
        <taxon>Fungi</taxon>
        <taxon>Fungi incertae sedis</taxon>
        <taxon>Zoopagomycota</taxon>
        <taxon>Kickxellomycotina</taxon>
        <taxon>Kickxellomycetes</taxon>
        <taxon>Kickxellales</taxon>
        <taxon>Kickxellaceae</taxon>
        <taxon>Coemansia</taxon>
    </lineage>
</organism>
<dbReference type="EMBL" id="JANBUM010000030">
    <property type="protein sequence ID" value="KAJ2787187.1"/>
    <property type="molecule type" value="Genomic_DNA"/>
</dbReference>
<dbReference type="Proteomes" id="UP001140172">
    <property type="component" value="Unassembled WGS sequence"/>
</dbReference>
<feature type="compositionally biased region" description="Polar residues" evidence="1">
    <location>
        <begin position="36"/>
        <end position="64"/>
    </location>
</feature>
<feature type="compositionally biased region" description="Low complexity" evidence="1">
    <location>
        <begin position="208"/>
        <end position="231"/>
    </location>
</feature>
<proteinExistence type="predicted"/>
<gene>
    <name evidence="3" type="ORF">GGI15_000907</name>
</gene>
<reference evidence="3" key="1">
    <citation type="submission" date="2022-07" db="EMBL/GenBank/DDBJ databases">
        <title>Phylogenomic reconstructions and comparative analyses of Kickxellomycotina fungi.</title>
        <authorList>
            <person name="Reynolds N.K."/>
            <person name="Stajich J.E."/>
            <person name="Barry K."/>
            <person name="Grigoriev I.V."/>
            <person name="Crous P."/>
            <person name="Smith M.E."/>
        </authorList>
    </citation>
    <scope>NUCLEOTIDE SEQUENCE</scope>
    <source>
        <strain evidence="3">BCRC 34489</strain>
    </source>
</reference>
<protein>
    <recommendedName>
        <fullName evidence="2">Survival Motor Neuron Gemin2-binding domain-containing protein</fullName>
    </recommendedName>
</protein>
<evidence type="ECO:0000313" key="4">
    <source>
        <dbReference type="Proteomes" id="UP001140172"/>
    </source>
</evidence>
<sequence length="274" mass="29658">MSAQRAIVSYDDLYDEFDVAPVSAPATLTRRKRMRSTITISGTPGQDPDSCTSASDTETDQVSAMQRDWDDSDLIRMWDSTVAEYRRQHALLMEDEAYRAQQHRSESWIGQWTSVDGRPVDAKKKRRVGKAVETQQPVAIEAAETSAEMSAQTVDPAGFTDAGFGVPTSEDDALNKLNMAWYYTGYYAGYYQVEYGIVLAYRSGIAGSTSTTSTTTTTTSAPAEAPAAAAAAPPPPLTTNDAVGGSTDCVVHPRARQQGPRDAGSPEHIVIDDE</sequence>
<dbReference type="Pfam" id="PF20636">
    <property type="entry name" value="SMN_G2-BD"/>
    <property type="match status" value="1"/>
</dbReference>
<name>A0A9W8HR72_9FUNG</name>
<keyword evidence="4" id="KW-1185">Reference proteome</keyword>
<feature type="region of interest" description="Disordered" evidence="1">
    <location>
        <begin position="208"/>
        <end position="274"/>
    </location>
</feature>